<reference evidence="2 3" key="1">
    <citation type="submission" date="2018-11" db="EMBL/GenBank/DDBJ databases">
        <authorList>
            <consortium name="Pathogen Informatics"/>
        </authorList>
    </citation>
    <scope>NUCLEOTIDE SEQUENCE [LARGE SCALE GENOMIC DNA]</scope>
</reference>
<proteinExistence type="predicted"/>
<dbReference type="EMBL" id="UYYB01028177">
    <property type="protein sequence ID" value="VDM72972.1"/>
    <property type="molecule type" value="Genomic_DNA"/>
</dbReference>
<keyword evidence="3" id="KW-1185">Reference proteome</keyword>
<organism evidence="2 3">
    <name type="scientific">Strongylus vulgaris</name>
    <name type="common">Blood worm</name>
    <dbReference type="NCBI Taxonomy" id="40348"/>
    <lineage>
        <taxon>Eukaryota</taxon>
        <taxon>Metazoa</taxon>
        <taxon>Ecdysozoa</taxon>
        <taxon>Nematoda</taxon>
        <taxon>Chromadorea</taxon>
        <taxon>Rhabditida</taxon>
        <taxon>Rhabditina</taxon>
        <taxon>Rhabditomorpha</taxon>
        <taxon>Strongyloidea</taxon>
        <taxon>Strongylidae</taxon>
        <taxon>Strongylus</taxon>
    </lineage>
</organism>
<name>A0A3P7L0N8_STRVU</name>
<dbReference type="GO" id="GO:0004867">
    <property type="term" value="F:serine-type endopeptidase inhibitor activity"/>
    <property type="evidence" value="ECO:0007669"/>
    <property type="project" value="InterPro"/>
</dbReference>
<dbReference type="PRINTS" id="PR00759">
    <property type="entry name" value="BASICPTASE"/>
</dbReference>
<dbReference type="Proteomes" id="UP000270094">
    <property type="component" value="Unassembled WGS sequence"/>
</dbReference>
<sequence>MFYYDSAQKTLISEVCQPFMYNGCNGNGNRFDTAAECKQICIDGNGANAQQRDPSSDLHAAMKSACQAQYDTDHLTPQQCSNGQGCQNGYQCNSGFCCPTPRKNFSLNIDKLLKSYLLGYLCGLRYDSGKFAVNGEKSDRYFYTSQYKTCMR</sequence>
<evidence type="ECO:0000313" key="2">
    <source>
        <dbReference type="EMBL" id="VDM72972.1"/>
    </source>
</evidence>
<dbReference type="InterPro" id="IPR036880">
    <property type="entry name" value="Kunitz_BPTI_sf"/>
</dbReference>
<dbReference type="Gene3D" id="4.10.410.10">
    <property type="entry name" value="Pancreatic trypsin inhibitor Kunitz domain"/>
    <property type="match status" value="1"/>
</dbReference>
<gene>
    <name evidence="2" type="ORF">SVUK_LOCUS7970</name>
</gene>
<dbReference type="SMART" id="SM00131">
    <property type="entry name" value="KU"/>
    <property type="match status" value="1"/>
</dbReference>
<dbReference type="CDD" id="cd00109">
    <property type="entry name" value="Kunitz-type"/>
    <property type="match status" value="1"/>
</dbReference>
<dbReference type="AlphaFoldDB" id="A0A3P7L0N8"/>
<dbReference type="InterPro" id="IPR020901">
    <property type="entry name" value="Prtase_inh_Kunz-CS"/>
</dbReference>
<evidence type="ECO:0000259" key="1">
    <source>
        <dbReference type="PROSITE" id="PS50279"/>
    </source>
</evidence>
<dbReference type="PROSITE" id="PS50279">
    <property type="entry name" value="BPTI_KUNITZ_2"/>
    <property type="match status" value="1"/>
</dbReference>
<dbReference type="OrthoDB" id="4473401at2759"/>
<dbReference type="SUPFAM" id="SSF57362">
    <property type="entry name" value="BPTI-like"/>
    <property type="match status" value="1"/>
</dbReference>
<feature type="domain" description="BPTI/Kunitz inhibitor" evidence="1">
    <location>
        <begin position="1"/>
        <end position="41"/>
    </location>
</feature>
<evidence type="ECO:0000313" key="3">
    <source>
        <dbReference type="Proteomes" id="UP000270094"/>
    </source>
</evidence>
<dbReference type="PANTHER" id="PTHR46339">
    <property type="entry name" value="PROTEIN CBG15282-RELATED"/>
    <property type="match status" value="1"/>
</dbReference>
<dbReference type="PROSITE" id="PS00280">
    <property type="entry name" value="BPTI_KUNITZ_1"/>
    <property type="match status" value="1"/>
</dbReference>
<accession>A0A3P7L0N8</accession>
<dbReference type="Pfam" id="PF00014">
    <property type="entry name" value="Kunitz_BPTI"/>
    <property type="match status" value="1"/>
</dbReference>
<protein>
    <recommendedName>
        <fullName evidence="1">BPTI/Kunitz inhibitor domain-containing protein</fullName>
    </recommendedName>
</protein>
<dbReference type="InterPro" id="IPR002223">
    <property type="entry name" value="Kunitz_BPTI"/>
</dbReference>
<dbReference type="InterPro" id="IPR053014">
    <property type="entry name" value="Cuticle_assoc_divergent"/>
</dbReference>